<sequence>MFSFDRLCEASQMRILIIAKNNSDYARMIGYYVGLSFPKLKSEIKNKVLEVVIANPVFAIEFGKGIKNVLENLDEESREKLMSLAKINQYLYKGLTSSSI</sequence>
<evidence type="ECO:0000313" key="1">
    <source>
        <dbReference type="EMBL" id="BDB98138.1"/>
    </source>
</evidence>
<dbReference type="EMBL" id="AP025226">
    <property type="protein sequence ID" value="BDB98138.1"/>
    <property type="molecule type" value="Genomic_DNA"/>
</dbReference>
<reference evidence="1 2" key="1">
    <citation type="journal article" date="2022" name="Microbiol. Resour. Announc.">
        <title>Complete Genome Sequence of the Hyperthermophilic and Acidophilic Archaeon Saccharolobus caldissimus Strain HS-3T.</title>
        <authorList>
            <person name="Sakai H.D."/>
            <person name="Kurosawa N."/>
        </authorList>
    </citation>
    <scope>NUCLEOTIDE SEQUENCE [LARGE SCALE GENOMIC DNA]</scope>
    <source>
        <strain evidence="1 2">JCM32116</strain>
    </source>
</reference>
<organism evidence="1 2">
    <name type="scientific">Saccharolobus caldissimus</name>
    <dbReference type="NCBI Taxonomy" id="1702097"/>
    <lineage>
        <taxon>Archaea</taxon>
        <taxon>Thermoproteota</taxon>
        <taxon>Thermoprotei</taxon>
        <taxon>Sulfolobales</taxon>
        <taxon>Sulfolobaceae</taxon>
        <taxon>Saccharolobus</taxon>
    </lineage>
</organism>
<dbReference type="KEGG" id="scas:SACC_11550"/>
<accession>A0AAQ4CQQ7</accession>
<name>A0AAQ4CQQ7_9CREN</name>
<dbReference type="Proteomes" id="UP001319921">
    <property type="component" value="Chromosome"/>
</dbReference>
<keyword evidence="2" id="KW-1185">Reference proteome</keyword>
<dbReference type="GeneID" id="68865896"/>
<dbReference type="RefSeq" id="WP_229572067.1">
    <property type="nucleotide sequence ID" value="NZ_AP025226.1"/>
</dbReference>
<gene>
    <name evidence="1" type="ORF">SACC_11550</name>
</gene>
<proteinExistence type="predicted"/>
<protein>
    <submittedName>
        <fullName evidence="1">Uncharacterized protein</fullName>
    </submittedName>
</protein>
<evidence type="ECO:0000313" key="2">
    <source>
        <dbReference type="Proteomes" id="UP001319921"/>
    </source>
</evidence>
<dbReference type="AlphaFoldDB" id="A0AAQ4CQQ7"/>